<dbReference type="Proteomes" id="UP000663651">
    <property type="component" value="Chromosome"/>
</dbReference>
<proteinExistence type="predicted"/>
<dbReference type="InterPro" id="IPR004919">
    <property type="entry name" value="GmrSD_N"/>
</dbReference>
<feature type="domain" description="GmrSD restriction endonucleases N-terminal" evidence="1">
    <location>
        <begin position="26"/>
        <end position="141"/>
    </location>
</feature>
<dbReference type="RefSeq" id="WP_207163263.1">
    <property type="nucleotide sequence ID" value="NZ_CP071382.1"/>
</dbReference>
<protein>
    <submittedName>
        <fullName evidence="2">DUF262 domain-containing protein</fullName>
    </submittedName>
</protein>
<dbReference type="PANTHER" id="PTHR37292:SF2">
    <property type="entry name" value="DUF262 DOMAIN-CONTAINING PROTEIN"/>
    <property type="match status" value="1"/>
</dbReference>
<keyword evidence="3" id="KW-1185">Reference proteome</keyword>
<evidence type="ECO:0000313" key="3">
    <source>
        <dbReference type="Proteomes" id="UP000663651"/>
    </source>
</evidence>
<organism evidence="2 3">
    <name type="scientific">Geobacter benzoatilyticus</name>
    <dbReference type="NCBI Taxonomy" id="2815309"/>
    <lineage>
        <taxon>Bacteria</taxon>
        <taxon>Pseudomonadati</taxon>
        <taxon>Thermodesulfobacteriota</taxon>
        <taxon>Desulfuromonadia</taxon>
        <taxon>Geobacterales</taxon>
        <taxon>Geobacteraceae</taxon>
        <taxon>Geobacter</taxon>
    </lineage>
</organism>
<evidence type="ECO:0000313" key="2">
    <source>
        <dbReference type="EMBL" id="QSV45466.1"/>
    </source>
</evidence>
<accession>A0ABX7Q3I9</accession>
<name>A0ABX7Q3I9_9BACT</name>
<reference evidence="2 3" key="1">
    <citation type="submission" date="2021-03" db="EMBL/GenBank/DDBJ databases">
        <title>Geobacter metallireducens gen. nov. sp. nov., a microorganism capable of coupling the complete oxidation of organic compounds to the reduction of iron and other metals.</title>
        <authorList>
            <person name="Li Y."/>
        </authorList>
    </citation>
    <scope>NUCLEOTIDE SEQUENCE [LARGE SCALE GENOMIC DNA]</scope>
    <source>
        <strain evidence="2 3">Jerry-YX</strain>
    </source>
</reference>
<dbReference type="EMBL" id="CP071382">
    <property type="protein sequence ID" value="QSV45466.1"/>
    <property type="molecule type" value="Genomic_DNA"/>
</dbReference>
<sequence length="807" mass="92805">MREEATSSFLHLLSVTDVAGWQIPSLLQKSKGVTAKLPALQRSAVWKPRQVEMLWDSLLNGFPVGSFLLTPFRKDLKTQNFLYEIAGLEAGNEAEYHLLDGQQRCNAISLAFINSWDTKITCSAALWIDLDTDDIADERRFVFRVVTRSHPWGYQRSDPSKTLEYQKRRKALSSYYQAYKWSHDDQEVVDGLFGTSTLIRHAWPWDARCPVPVPFLIDAVTQSPHSVWGILDKLMEERLPYWRALDSGDFQDICWKRRWSTLRDNPTAMMDGLCEGLHRLVRTDRSPSLLIPALILPRLITGAPSQEEDLAQSAGPTLDSIRQDPVETLFIRVNSAGTPLQGEELNYSILKSIWPGAQDVVETLSTGIMAPSRLVALISRLVVAKSSSDDKRPPAALDVTRFRRLVHGRDPQCRSFLASIQDYLSHGKGLFDLARKLLNLQCGDAHTYRLPPVVAADIARKSPEIFFIFLFWLDRLKDAGIDPTTFDQRVHRRLVGALTALSWFKEDEVLCGVLLWTRLQGLSGDNLQEMFSVGGLKSCISVGESGKLPLIPLLPPDLLKEAVELSLRGLRNGTNQRWQTWRWWDNFTESLPKSERVRSWYTRKVKEHDDEVDYRREAWPKFADRLWGMKEMVLYAQREWLVRWFSDFDPASPDQLEDTDRPWDFDHIHPQKYIYGKWNMPQILKDWHGSIGNLRAWPFELNRSDGETTPCSKLKDAGEESSRFFPTTTSCKKGPYKEVILASSIPLRDWSHWEASTPLTDPFPANYLAKPEDFGQCRVSLLNAITRRWIYLYKQWYDNLLIKDLFV</sequence>
<gene>
    <name evidence="2" type="ORF">JZM60_15310</name>
</gene>
<evidence type="ECO:0000259" key="1">
    <source>
        <dbReference type="Pfam" id="PF03235"/>
    </source>
</evidence>
<dbReference type="PANTHER" id="PTHR37292">
    <property type="entry name" value="VNG6097C"/>
    <property type="match status" value="1"/>
</dbReference>
<dbReference type="Pfam" id="PF03235">
    <property type="entry name" value="GmrSD_N"/>
    <property type="match status" value="1"/>
</dbReference>